<evidence type="ECO:0000256" key="2">
    <source>
        <dbReference type="SAM" id="MobiDB-lite"/>
    </source>
</evidence>
<dbReference type="STRING" id="553311.SAMN05216231_0284"/>
<protein>
    <submittedName>
        <fullName evidence="3">Uncharacterized protein</fullName>
    </submittedName>
</protein>
<keyword evidence="1" id="KW-0175">Coiled coil</keyword>
<keyword evidence="4" id="KW-1185">Reference proteome</keyword>
<proteinExistence type="predicted"/>
<feature type="compositionally biased region" description="Basic and acidic residues" evidence="2">
    <location>
        <begin position="28"/>
        <end position="58"/>
    </location>
</feature>
<accession>A0A1H0XXP8</accession>
<feature type="region of interest" description="Disordered" evidence="2">
    <location>
        <begin position="233"/>
        <end position="253"/>
    </location>
</feature>
<organism evidence="3 4">
    <name type="scientific">Virgibacillus salinus</name>
    <dbReference type="NCBI Taxonomy" id="553311"/>
    <lineage>
        <taxon>Bacteria</taxon>
        <taxon>Bacillati</taxon>
        <taxon>Bacillota</taxon>
        <taxon>Bacilli</taxon>
        <taxon>Bacillales</taxon>
        <taxon>Bacillaceae</taxon>
        <taxon>Virgibacillus</taxon>
    </lineage>
</organism>
<dbReference type="Proteomes" id="UP000199444">
    <property type="component" value="Unassembled WGS sequence"/>
</dbReference>
<evidence type="ECO:0000313" key="3">
    <source>
        <dbReference type="EMBL" id="SDQ07605.1"/>
    </source>
</evidence>
<evidence type="ECO:0000313" key="4">
    <source>
        <dbReference type="Proteomes" id="UP000199444"/>
    </source>
</evidence>
<feature type="region of interest" description="Disordered" evidence="2">
    <location>
        <begin position="1"/>
        <end position="58"/>
    </location>
</feature>
<evidence type="ECO:0000256" key="1">
    <source>
        <dbReference type="SAM" id="Coils"/>
    </source>
</evidence>
<name>A0A1H0XXP8_9BACI</name>
<gene>
    <name evidence="3" type="ORF">SAMN05216231_0284</name>
</gene>
<dbReference type="RefSeq" id="WP_092491175.1">
    <property type="nucleotide sequence ID" value="NZ_FNKD01000001.1"/>
</dbReference>
<reference evidence="3 4" key="1">
    <citation type="submission" date="2016-10" db="EMBL/GenBank/DDBJ databases">
        <authorList>
            <person name="de Groot N.N."/>
        </authorList>
    </citation>
    <scope>NUCLEOTIDE SEQUENCE [LARGE SCALE GENOMIC DNA]</scope>
    <source>
        <strain evidence="3 4">CGMCC 1.10449</strain>
    </source>
</reference>
<dbReference type="EMBL" id="FNKD01000001">
    <property type="protein sequence ID" value="SDQ07605.1"/>
    <property type="molecule type" value="Genomic_DNA"/>
</dbReference>
<feature type="coiled-coil region" evidence="1">
    <location>
        <begin position="90"/>
        <end position="230"/>
    </location>
</feature>
<sequence length="253" mass="29630">MTKDTEKKSMGWLKGVLSNQNQPEQASLEEHPSSEVTEKQQPNNHEEPEQTDTPENKHLFLKDNQDKIASDLIVSLENMLKDRELILYKNNGLKDQLHTANETINRYKHDEVKKDQLIQDKNKEIRELEGNLTNKQMSYDQLLEDYKEYQSTSNTEYEKISNDLETESNKYNKLNEESTNAQYQSMLKIKELEEKVRNLEIENKKYNEQYEKITDEKAELMQTINDFTERMSFSFSPKTTAANTSPESADSSD</sequence>
<dbReference type="AlphaFoldDB" id="A0A1H0XXP8"/>